<evidence type="ECO:0000313" key="2">
    <source>
        <dbReference type="Proteomes" id="UP001165960"/>
    </source>
</evidence>
<name>A0ACC2SBS1_9FUNG</name>
<keyword evidence="2" id="KW-1185">Reference proteome</keyword>
<dbReference type="Proteomes" id="UP001165960">
    <property type="component" value="Unassembled WGS sequence"/>
</dbReference>
<organism evidence="1 2">
    <name type="scientific">Entomophthora muscae</name>
    <dbReference type="NCBI Taxonomy" id="34485"/>
    <lineage>
        <taxon>Eukaryota</taxon>
        <taxon>Fungi</taxon>
        <taxon>Fungi incertae sedis</taxon>
        <taxon>Zoopagomycota</taxon>
        <taxon>Entomophthoromycotina</taxon>
        <taxon>Entomophthoromycetes</taxon>
        <taxon>Entomophthorales</taxon>
        <taxon>Entomophthoraceae</taxon>
        <taxon>Entomophthora</taxon>
    </lineage>
</organism>
<protein>
    <submittedName>
        <fullName evidence="1">Uncharacterized protein</fullName>
    </submittedName>
</protein>
<evidence type="ECO:0000313" key="1">
    <source>
        <dbReference type="EMBL" id="KAJ9059853.1"/>
    </source>
</evidence>
<accession>A0ACC2SBS1</accession>
<gene>
    <name evidence="1" type="ORF">DSO57_1037242</name>
</gene>
<proteinExistence type="predicted"/>
<dbReference type="EMBL" id="QTSX02005361">
    <property type="protein sequence ID" value="KAJ9059853.1"/>
    <property type="molecule type" value="Genomic_DNA"/>
</dbReference>
<reference evidence="1" key="1">
    <citation type="submission" date="2022-04" db="EMBL/GenBank/DDBJ databases">
        <title>Genome of the entomopathogenic fungus Entomophthora muscae.</title>
        <authorList>
            <person name="Elya C."/>
            <person name="Lovett B.R."/>
            <person name="Lee E."/>
            <person name="Macias A.M."/>
            <person name="Hajek A.E."/>
            <person name="De Bivort B.L."/>
            <person name="Kasson M.T."/>
            <person name="De Fine Licht H.H."/>
            <person name="Stajich J.E."/>
        </authorList>
    </citation>
    <scope>NUCLEOTIDE SEQUENCE</scope>
    <source>
        <strain evidence="1">Berkeley</strain>
    </source>
</reference>
<comment type="caution">
    <text evidence="1">The sequence shown here is derived from an EMBL/GenBank/DDBJ whole genome shotgun (WGS) entry which is preliminary data.</text>
</comment>
<sequence>MQLARKFSPMQAGFRRGFSTQSYALYSHEITLRNNLHQVFIDFKAAYDTVLMCRVLQILTDCGALSGLISLIISLFMNGGSKIVVNGALTLWFQKSVGCFKALFSHRFSLTCLLTQLPGSWKNSFHMHSLATMLACFLQMTLSCSIVTQSNFSAPGCTLCLVSRQWHDCQPLQMWLLLKE</sequence>